<keyword evidence="1" id="KW-0175">Coiled coil</keyword>
<dbReference type="AlphaFoldDB" id="A0A4S8KZW5"/>
<protein>
    <submittedName>
        <fullName evidence="3">Uncharacterized protein</fullName>
    </submittedName>
</protein>
<evidence type="ECO:0000313" key="3">
    <source>
        <dbReference type="EMBL" id="THU81550.1"/>
    </source>
</evidence>
<feature type="region of interest" description="Disordered" evidence="2">
    <location>
        <begin position="1"/>
        <end position="46"/>
    </location>
</feature>
<feature type="coiled-coil region" evidence="1">
    <location>
        <begin position="234"/>
        <end position="397"/>
    </location>
</feature>
<feature type="compositionally biased region" description="Polar residues" evidence="2">
    <location>
        <begin position="29"/>
        <end position="39"/>
    </location>
</feature>
<dbReference type="EMBL" id="ML179799">
    <property type="protein sequence ID" value="THU81550.1"/>
    <property type="molecule type" value="Genomic_DNA"/>
</dbReference>
<evidence type="ECO:0000256" key="1">
    <source>
        <dbReference type="SAM" id="Coils"/>
    </source>
</evidence>
<gene>
    <name evidence="3" type="ORF">K435DRAFT_471608</name>
</gene>
<accession>A0A4S8KZW5</accession>
<reference evidence="3 4" key="1">
    <citation type="journal article" date="2019" name="Nat. Ecol. Evol.">
        <title>Megaphylogeny resolves global patterns of mushroom evolution.</title>
        <authorList>
            <person name="Varga T."/>
            <person name="Krizsan K."/>
            <person name="Foldi C."/>
            <person name="Dima B."/>
            <person name="Sanchez-Garcia M."/>
            <person name="Sanchez-Ramirez S."/>
            <person name="Szollosi G.J."/>
            <person name="Szarkandi J.G."/>
            <person name="Papp V."/>
            <person name="Albert L."/>
            <person name="Andreopoulos W."/>
            <person name="Angelini C."/>
            <person name="Antonin V."/>
            <person name="Barry K.W."/>
            <person name="Bougher N.L."/>
            <person name="Buchanan P."/>
            <person name="Buyck B."/>
            <person name="Bense V."/>
            <person name="Catcheside P."/>
            <person name="Chovatia M."/>
            <person name="Cooper J."/>
            <person name="Damon W."/>
            <person name="Desjardin D."/>
            <person name="Finy P."/>
            <person name="Geml J."/>
            <person name="Haridas S."/>
            <person name="Hughes K."/>
            <person name="Justo A."/>
            <person name="Karasinski D."/>
            <person name="Kautmanova I."/>
            <person name="Kiss B."/>
            <person name="Kocsube S."/>
            <person name="Kotiranta H."/>
            <person name="LaButti K.M."/>
            <person name="Lechner B.E."/>
            <person name="Liimatainen K."/>
            <person name="Lipzen A."/>
            <person name="Lukacs Z."/>
            <person name="Mihaltcheva S."/>
            <person name="Morgado L.N."/>
            <person name="Niskanen T."/>
            <person name="Noordeloos M.E."/>
            <person name="Ohm R.A."/>
            <person name="Ortiz-Santana B."/>
            <person name="Ovrebo C."/>
            <person name="Racz N."/>
            <person name="Riley R."/>
            <person name="Savchenko A."/>
            <person name="Shiryaev A."/>
            <person name="Soop K."/>
            <person name="Spirin V."/>
            <person name="Szebenyi C."/>
            <person name="Tomsovsky M."/>
            <person name="Tulloss R.E."/>
            <person name="Uehling J."/>
            <person name="Grigoriev I.V."/>
            <person name="Vagvolgyi C."/>
            <person name="Papp T."/>
            <person name="Martin F.M."/>
            <person name="Miettinen O."/>
            <person name="Hibbett D.S."/>
            <person name="Nagy L.G."/>
        </authorList>
    </citation>
    <scope>NUCLEOTIDE SEQUENCE [LARGE SCALE GENOMIC DNA]</scope>
    <source>
        <strain evidence="3 4">CBS 962.96</strain>
    </source>
</reference>
<proteinExistence type="predicted"/>
<feature type="compositionally biased region" description="Polar residues" evidence="2">
    <location>
        <begin position="1"/>
        <end position="16"/>
    </location>
</feature>
<name>A0A4S8KZW5_DENBC</name>
<keyword evidence="4" id="KW-1185">Reference proteome</keyword>
<evidence type="ECO:0000313" key="4">
    <source>
        <dbReference type="Proteomes" id="UP000297245"/>
    </source>
</evidence>
<sequence length="649" mass="74066">MMGLDQATTSVPTSTKTIDEDEEMIGLDQATTSVPTSTKTIDEDEEMMDMDMDMESDSESEDKIEGTMLDSPAVASTTVTVVVEGQGQKNGGLKKEELEVPHTFARDEATTRVEGVDRVVKVKKENDVPCLPSNRFVYARDNTDKDMKLKRKRETKDDEDEDGVKLENDVHLTGIERRRRAIATLFNKPTLSSPFKTVDSKCPPALIIPSKSDPDSHSVLLQSQSSVSAIETHIGALQNTIRILLEEIKRLSGKLREKENEQEVALSEHRKALEDVKREMMEEQQCQQARLIEEQQCQQARLMEEHQCQQARLMEEANAEKREMKERIEELEKVLSELRVQLGTAQSELEERKKSLESVETKLSEQTKVLKACEKEKEELRKQVGDLRVELEAKSKLVKDTMCSLNVVQADLCTSREQVKDTMDSLNVVQADLCTSREQVKDTMCSLNVVQADLCTSREQHAIVVKEKEGVEERYKDLEKAKMKADEMVDERDNEIQSLNNRLIVQAEQAEKLIVERDKKWEKKWETAMKSLKEQCQGLMRERNEAIQKSGEFHTALSSTTAYHLSVEAKLRDDLKEQNKVIEGQRRELGELEGLRRWKEEVTRQLGIVGFSHHGQLGSSAIEQNQMVEWPGHLSRTVESEMDVMLRHP</sequence>
<organism evidence="3 4">
    <name type="scientific">Dendrothele bispora (strain CBS 962.96)</name>
    <dbReference type="NCBI Taxonomy" id="1314807"/>
    <lineage>
        <taxon>Eukaryota</taxon>
        <taxon>Fungi</taxon>
        <taxon>Dikarya</taxon>
        <taxon>Basidiomycota</taxon>
        <taxon>Agaricomycotina</taxon>
        <taxon>Agaricomycetes</taxon>
        <taxon>Agaricomycetidae</taxon>
        <taxon>Agaricales</taxon>
        <taxon>Agaricales incertae sedis</taxon>
        <taxon>Dendrothele</taxon>
    </lineage>
</organism>
<feature type="coiled-coil region" evidence="1">
    <location>
        <begin position="468"/>
        <end position="595"/>
    </location>
</feature>
<dbReference type="Proteomes" id="UP000297245">
    <property type="component" value="Unassembled WGS sequence"/>
</dbReference>
<evidence type="ECO:0000256" key="2">
    <source>
        <dbReference type="SAM" id="MobiDB-lite"/>
    </source>
</evidence>